<proteinExistence type="predicted"/>
<evidence type="ECO:0000313" key="4">
    <source>
        <dbReference type="EMBL" id="GAH19072.1"/>
    </source>
</evidence>
<dbReference type="SUPFAM" id="SSF55729">
    <property type="entry name" value="Acyl-CoA N-acyltransferases (Nat)"/>
    <property type="match status" value="1"/>
</dbReference>
<dbReference type="PANTHER" id="PTHR43420">
    <property type="entry name" value="ACETYLTRANSFERASE"/>
    <property type="match status" value="1"/>
</dbReference>
<evidence type="ECO:0000256" key="2">
    <source>
        <dbReference type="ARBA" id="ARBA00023315"/>
    </source>
</evidence>
<dbReference type="GO" id="GO:0016747">
    <property type="term" value="F:acyltransferase activity, transferring groups other than amino-acyl groups"/>
    <property type="evidence" value="ECO:0007669"/>
    <property type="project" value="InterPro"/>
</dbReference>
<sequence>MIAAYDDFERAMPPILGEEYYIMHLAVLPERRGQGIGKQLMEFAENQAQAKGLKRMVLDVDVDNEKARRLYERLGFQATKVVTEPSYCERFNFQGSVRMTKPI</sequence>
<gene>
    <name evidence="4" type="ORF">S03H2_06577</name>
</gene>
<keyword evidence="1" id="KW-0808">Transferase</keyword>
<dbReference type="InterPro" id="IPR050680">
    <property type="entry name" value="YpeA/RimI_acetyltransf"/>
</dbReference>
<dbReference type="Gene3D" id="3.40.630.30">
    <property type="match status" value="1"/>
</dbReference>
<dbReference type="PROSITE" id="PS51186">
    <property type="entry name" value="GNAT"/>
    <property type="match status" value="1"/>
</dbReference>
<evidence type="ECO:0000256" key="1">
    <source>
        <dbReference type="ARBA" id="ARBA00022679"/>
    </source>
</evidence>
<dbReference type="PANTHER" id="PTHR43420:SF47">
    <property type="entry name" value="N-ACETYLTRANSFERASE DOMAIN-CONTAINING PROTEIN"/>
    <property type="match status" value="1"/>
</dbReference>
<evidence type="ECO:0000259" key="3">
    <source>
        <dbReference type="PROSITE" id="PS51186"/>
    </source>
</evidence>
<accession>X1DFX4</accession>
<comment type="caution">
    <text evidence="4">The sequence shown here is derived from an EMBL/GenBank/DDBJ whole genome shotgun (WGS) entry which is preliminary data.</text>
</comment>
<protein>
    <recommendedName>
        <fullName evidence="3">N-acetyltransferase domain-containing protein</fullName>
    </recommendedName>
</protein>
<organism evidence="4">
    <name type="scientific">marine sediment metagenome</name>
    <dbReference type="NCBI Taxonomy" id="412755"/>
    <lineage>
        <taxon>unclassified sequences</taxon>
        <taxon>metagenomes</taxon>
        <taxon>ecological metagenomes</taxon>
    </lineage>
</organism>
<reference evidence="4" key="1">
    <citation type="journal article" date="2014" name="Front. Microbiol.">
        <title>High frequency of phylogenetically diverse reductive dehalogenase-homologous genes in deep subseafloor sedimentary metagenomes.</title>
        <authorList>
            <person name="Kawai M."/>
            <person name="Futagami T."/>
            <person name="Toyoda A."/>
            <person name="Takaki Y."/>
            <person name="Nishi S."/>
            <person name="Hori S."/>
            <person name="Arai W."/>
            <person name="Tsubouchi T."/>
            <person name="Morono Y."/>
            <person name="Uchiyama I."/>
            <person name="Ito T."/>
            <person name="Fujiyama A."/>
            <person name="Inagaki F."/>
            <person name="Takami H."/>
        </authorList>
    </citation>
    <scope>NUCLEOTIDE SEQUENCE</scope>
    <source>
        <strain evidence="4">Expedition CK06-06</strain>
    </source>
</reference>
<keyword evidence="2" id="KW-0012">Acyltransferase</keyword>
<dbReference type="InterPro" id="IPR016181">
    <property type="entry name" value="Acyl_CoA_acyltransferase"/>
</dbReference>
<dbReference type="InterPro" id="IPR000182">
    <property type="entry name" value="GNAT_dom"/>
</dbReference>
<name>X1DFX4_9ZZZZ</name>
<dbReference type="AlphaFoldDB" id="X1DFX4"/>
<feature type="domain" description="N-acetyltransferase" evidence="3">
    <location>
        <begin position="1"/>
        <end position="103"/>
    </location>
</feature>
<dbReference type="Pfam" id="PF00583">
    <property type="entry name" value="Acetyltransf_1"/>
    <property type="match status" value="1"/>
</dbReference>
<dbReference type="CDD" id="cd04301">
    <property type="entry name" value="NAT_SF"/>
    <property type="match status" value="1"/>
</dbReference>
<dbReference type="EMBL" id="BARU01002906">
    <property type="protein sequence ID" value="GAH19072.1"/>
    <property type="molecule type" value="Genomic_DNA"/>
</dbReference>